<accession>A0A1M7D0K2</accession>
<evidence type="ECO:0000313" key="2">
    <source>
        <dbReference type="Proteomes" id="UP000184280"/>
    </source>
</evidence>
<dbReference type="EMBL" id="FRCJ01000001">
    <property type="protein sequence ID" value="SHL73042.1"/>
    <property type="molecule type" value="Genomic_DNA"/>
</dbReference>
<sequence>MHKDARNRIIDNVEDLALVKSTIDAICCGIENGSDMPSTIPVCNDLMLTDQLGKIAGCITSMREQNSLFPKWHLLKKGGRLPVTSLIMTLDGRYSTVTTTAGVKVGQDCLYMSIDELIALGLG</sequence>
<protein>
    <submittedName>
        <fullName evidence="1">Uncharacterized protein</fullName>
    </submittedName>
</protein>
<dbReference type="RefSeq" id="WP_073042631.1">
    <property type="nucleotide sequence ID" value="NZ_FRCJ01000001.1"/>
</dbReference>
<dbReference type="AlphaFoldDB" id="A0A1M7D0K2"/>
<gene>
    <name evidence="1" type="ORF">SAMN04488494_0588</name>
</gene>
<reference evidence="1 2" key="1">
    <citation type="submission" date="2016-11" db="EMBL/GenBank/DDBJ databases">
        <authorList>
            <person name="Jaros S."/>
            <person name="Januszkiewicz K."/>
            <person name="Wedrychowicz H."/>
        </authorList>
    </citation>
    <scope>NUCLEOTIDE SEQUENCE [LARGE SCALE GENOMIC DNA]</scope>
    <source>
        <strain evidence="1 2">BPI-34</strain>
    </source>
</reference>
<proteinExistence type="predicted"/>
<dbReference type="Proteomes" id="UP000184280">
    <property type="component" value="Unassembled WGS sequence"/>
</dbReference>
<organism evidence="1 2">
    <name type="scientific">Xylanibacter ruminicola</name>
    <name type="common">Prevotella ruminicola</name>
    <dbReference type="NCBI Taxonomy" id="839"/>
    <lineage>
        <taxon>Bacteria</taxon>
        <taxon>Pseudomonadati</taxon>
        <taxon>Bacteroidota</taxon>
        <taxon>Bacteroidia</taxon>
        <taxon>Bacteroidales</taxon>
        <taxon>Prevotellaceae</taxon>
        <taxon>Xylanibacter</taxon>
    </lineage>
</organism>
<name>A0A1M7D0K2_XYLRU</name>
<evidence type="ECO:0000313" key="1">
    <source>
        <dbReference type="EMBL" id="SHL73042.1"/>
    </source>
</evidence>